<evidence type="ECO:0000256" key="1">
    <source>
        <dbReference type="ARBA" id="ARBA00006082"/>
    </source>
</evidence>
<dbReference type="EMBL" id="CAHIKZ030001602">
    <property type="protein sequence ID" value="CAE1269364.1"/>
    <property type="molecule type" value="Genomic_DNA"/>
</dbReference>
<dbReference type="InterPro" id="IPR038973">
    <property type="entry name" value="MutL/Mlh/Pms-like"/>
</dbReference>
<accession>A0A812CIX9</accession>
<keyword evidence="4" id="KW-1185">Reference proteome</keyword>
<dbReference type="Pfam" id="PF08676">
    <property type="entry name" value="MutL_C"/>
    <property type="match status" value="1"/>
</dbReference>
<dbReference type="SUPFAM" id="SSF55874">
    <property type="entry name" value="ATPase domain of HSP90 chaperone/DNA topoisomerase II/histidine kinase"/>
    <property type="match status" value="1"/>
</dbReference>
<dbReference type="Gene3D" id="3.30.1370.100">
    <property type="entry name" value="MutL, C-terminal domain, regulatory subdomain"/>
    <property type="match status" value="1"/>
</dbReference>
<dbReference type="GO" id="GO:0032300">
    <property type="term" value="C:mismatch repair complex"/>
    <property type="evidence" value="ECO:0007669"/>
    <property type="project" value="InterPro"/>
</dbReference>
<comment type="similarity">
    <text evidence="1">Belongs to the DNA mismatch repair MutL/HexB family.</text>
</comment>
<comment type="caution">
    <text evidence="3">The sequence shown here is derived from an EMBL/GenBank/DDBJ whole genome shotgun (WGS) entry which is preliminary data.</text>
</comment>
<evidence type="ECO:0000259" key="2">
    <source>
        <dbReference type="SMART" id="SM00853"/>
    </source>
</evidence>
<sequence length="536" mass="60791">MIRQLPPSVRSQIRSGVAITSITQCVEELLLNAVDAGSRCVAVRIDLSCFRVQVVDNGTGIAADQLDKIGQRYSTSKCQAIEDLESLGQFGYRGEALASIRDVAYILEVTSRARCSAQTYCKIFQQGKSLDTVESKVHRPSPGTTITVHNLFYNLPVRQKSISMTLEMENICHRIEALALMQPALSITLRNETTGSVLLQTHKTNSPYSQNLNTECDDNDDEKENELNIVDESETDFTLKLWRNWKNPVFQIGETDVLDIWTNHSVQRKLHRITHSCQFTKAMLSQMETIGQVDNKFIACIVKSKSQDGRYGIPDHLLMIDQHAAHERVRLEQLTADMYQSENNEEKEKLAVKFSWICPPWTLSLSDKEIRIVSSFLDEFSKIGLQLKVHQESNIIEIHTAPSCIMTREASERKHNRNTVAVDLVQAVIKEKIELLHDTRGAHSTIPKTIHNLLCSQACHGAIKFNDPLALVECQNLLKMLLKCKLPFQCAHGRPSVVPLLNFEHLKRILTKPELPKVNLKKLKRRMEEEGKKNFS</sequence>
<dbReference type="InterPro" id="IPR003594">
    <property type="entry name" value="HATPase_dom"/>
</dbReference>
<dbReference type="GO" id="GO:0005524">
    <property type="term" value="F:ATP binding"/>
    <property type="evidence" value="ECO:0007669"/>
    <property type="project" value="InterPro"/>
</dbReference>
<dbReference type="InterPro" id="IPR042120">
    <property type="entry name" value="MutL_C_dimsub"/>
</dbReference>
<dbReference type="GO" id="GO:0016887">
    <property type="term" value="F:ATP hydrolysis activity"/>
    <property type="evidence" value="ECO:0007669"/>
    <property type="project" value="InterPro"/>
</dbReference>
<proteinExistence type="inferred from homology"/>
<dbReference type="Gene3D" id="3.30.1540.20">
    <property type="entry name" value="MutL, C-terminal domain, dimerisation subdomain"/>
    <property type="match status" value="1"/>
</dbReference>
<name>A0A812CIX9_ACAPH</name>
<dbReference type="InterPro" id="IPR036890">
    <property type="entry name" value="HATPase_C_sf"/>
</dbReference>
<feature type="domain" description="MutL C-terminal dimerisation" evidence="2">
    <location>
        <begin position="289"/>
        <end position="469"/>
    </location>
</feature>
<evidence type="ECO:0000313" key="3">
    <source>
        <dbReference type="EMBL" id="CAE1269364.1"/>
    </source>
</evidence>
<dbReference type="InterPro" id="IPR014790">
    <property type="entry name" value="MutL_C"/>
</dbReference>
<dbReference type="Gene3D" id="3.30.565.10">
    <property type="entry name" value="Histidine kinase-like ATPase, C-terminal domain"/>
    <property type="match status" value="1"/>
</dbReference>
<dbReference type="Proteomes" id="UP000597762">
    <property type="component" value="Unassembled WGS sequence"/>
</dbReference>
<dbReference type="InterPro" id="IPR037198">
    <property type="entry name" value="MutL_C_sf"/>
</dbReference>
<dbReference type="OrthoDB" id="429932at2759"/>
<dbReference type="SUPFAM" id="SSF118116">
    <property type="entry name" value="DNA mismatch repair protein MutL"/>
    <property type="match status" value="1"/>
</dbReference>
<dbReference type="PANTHER" id="PTHR10073">
    <property type="entry name" value="DNA MISMATCH REPAIR PROTEIN MLH, PMS, MUTL"/>
    <property type="match status" value="1"/>
</dbReference>
<dbReference type="InterPro" id="IPR042121">
    <property type="entry name" value="MutL_C_regsub"/>
</dbReference>
<dbReference type="GO" id="GO:0140664">
    <property type="term" value="F:ATP-dependent DNA damage sensor activity"/>
    <property type="evidence" value="ECO:0007669"/>
    <property type="project" value="InterPro"/>
</dbReference>
<evidence type="ECO:0000313" key="4">
    <source>
        <dbReference type="Proteomes" id="UP000597762"/>
    </source>
</evidence>
<dbReference type="SMART" id="SM00853">
    <property type="entry name" value="MutL_C"/>
    <property type="match status" value="1"/>
</dbReference>
<protein>
    <submittedName>
        <fullName evidence="3">MLH3</fullName>
    </submittedName>
</protein>
<gene>
    <name evidence="3" type="ORF">SPHA_36579</name>
</gene>
<organism evidence="3 4">
    <name type="scientific">Acanthosepion pharaonis</name>
    <name type="common">Pharaoh cuttlefish</name>
    <name type="synonym">Sepia pharaonis</name>
    <dbReference type="NCBI Taxonomy" id="158019"/>
    <lineage>
        <taxon>Eukaryota</taxon>
        <taxon>Metazoa</taxon>
        <taxon>Spiralia</taxon>
        <taxon>Lophotrochozoa</taxon>
        <taxon>Mollusca</taxon>
        <taxon>Cephalopoda</taxon>
        <taxon>Coleoidea</taxon>
        <taxon>Decapodiformes</taxon>
        <taxon>Sepiida</taxon>
        <taxon>Sepiina</taxon>
        <taxon>Sepiidae</taxon>
        <taxon>Acanthosepion</taxon>
    </lineage>
</organism>
<dbReference type="Pfam" id="PF02518">
    <property type="entry name" value="HATPase_c"/>
    <property type="match status" value="1"/>
</dbReference>
<dbReference type="GO" id="GO:0006298">
    <property type="term" value="P:mismatch repair"/>
    <property type="evidence" value="ECO:0007669"/>
    <property type="project" value="InterPro"/>
</dbReference>
<reference evidence="3" key="1">
    <citation type="submission" date="2021-01" db="EMBL/GenBank/DDBJ databases">
        <authorList>
            <person name="Li R."/>
            <person name="Bekaert M."/>
        </authorList>
    </citation>
    <scope>NUCLEOTIDE SEQUENCE</scope>
    <source>
        <strain evidence="3">Farmed</strain>
    </source>
</reference>
<dbReference type="AlphaFoldDB" id="A0A812CIX9"/>
<dbReference type="PANTHER" id="PTHR10073:SF47">
    <property type="entry name" value="DNA MISMATCH REPAIR PROTEIN MLH3"/>
    <property type="match status" value="1"/>
</dbReference>